<dbReference type="AlphaFoldDB" id="A0A6V7JRU8"/>
<dbReference type="EMBL" id="CADCXW020000018">
    <property type="protein sequence ID" value="CAD1552896.1"/>
    <property type="molecule type" value="Genomic_DNA"/>
</dbReference>
<feature type="compositionally biased region" description="Basic and acidic residues" evidence="1">
    <location>
        <begin position="47"/>
        <end position="68"/>
    </location>
</feature>
<reference evidence="2" key="1">
    <citation type="submission" date="2020-07" db="EMBL/GenBank/DDBJ databases">
        <authorList>
            <person name="Ferguson B K."/>
        </authorList>
    </citation>
    <scope>NUCLEOTIDE SEQUENCE</scope>
    <source>
        <strain evidence="2">L06</strain>
    </source>
</reference>
<proteinExistence type="predicted"/>
<feature type="region of interest" description="Disordered" evidence="1">
    <location>
        <begin position="46"/>
        <end position="68"/>
    </location>
</feature>
<evidence type="ECO:0000313" key="2">
    <source>
        <dbReference type="EMBL" id="CAD1552896.1"/>
    </source>
</evidence>
<protein>
    <submittedName>
        <fullName evidence="2">Uncharacterized protein</fullName>
    </submittedName>
</protein>
<organism evidence="2">
    <name type="scientific">Bracon brevicornis</name>
    <dbReference type="NCBI Taxonomy" id="1563983"/>
    <lineage>
        <taxon>Eukaryota</taxon>
        <taxon>Metazoa</taxon>
        <taxon>Ecdysozoa</taxon>
        <taxon>Arthropoda</taxon>
        <taxon>Hexapoda</taxon>
        <taxon>Insecta</taxon>
        <taxon>Pterygota</taxon>
        <taxon>Neoptera</taxon>
        <taxon>Endopterygota</taxon>
        <taxon>Hymenoptera</taxon>
        <taxon>Apocrita</taxon>
        <taxon>Ichneumonoidea</taxon>
        <taxon>Braconidae</taxon>
        <taxon>Braconinae</taxon>
        <taxon>Bracon</taxon>
    </lineage>
</organism>
<sequence>MSKLTGCFHGRRLWIRKLVELAWDYTGKERIIYISRSGSKKLFFSKSEAEGRPERGGEEKNERGEGERCKKKERRIRRVRTLAFQCAFPAGR</sequence>
<gene>
    <name evidence="2" type="ORF">BBRV_LOCUS55965</name>
</gene>
<evidence type="ECO:0000256" key="1">
    <source>
        <dbReference type="SAM" id="MobiDB-lite"/>
    </source>
</evidence>
<name>A0A6V7JRU8_9HYME</name>
<accession>A0A6V7JRU8</accession>